<dbReference type="EMBL" id="LNIX01000059">
    <property type="protein sequence ID" value="OXA37339.1"/>
    <property type="molecule type" value="Genomic_DNA"/>
</dbReference>
<evidence type="ECO:0000259" key="14">
    <source>
        <dbReference type="Pfam" id="PF17039"/>
    </source>
</evidence>
<evidence type="ECO:0000256" key="5">
    <source>
        <dbReference type="ARBA" id="ARBA00022679"/>
    </source>
</evidence>
<proteinExistence type="inferred from homology"/>
<dbReference type="FunFam" id="3.40.50.11660:FF:000002">
    <property type="entry name" value="Alpha-(1,3)-fucosyltransferase"/>
    <property type="match status" value="1"/>
</dbReference>
<dbReference type="GO" id="GO:0032580">
    <property type="term" value="C:Golgi cisterna membrane"/>
    <property type="evidence" value="ECO:0007669"/>
    <property type="project" value="UniProtKB-SubCell"/>
</dbReference>
<dbReference type="EC" id="2.4.1.-" evidence="12"/>
<dbReference type="InterPro" id="IPR001503">
    <property type="entry name" value="Glyco_trans_10"/>
</dbReference>
<dbReference type="AlphaFoldDB" id="A0A226CWJ8"/>
<evidence type="ECO:0000256" key="7">
    <source>
        <dbReference type="ARBA" id="ARBA00022968"/>
    </source>
</evidence>
<keyword evidence="9 12" id="KW-0333">Golgi apparatus</keyword>
<comment type="caution">
    <text evidence="15">The sequence shown here is derived from an EMBL/GenBank/DDBJ whole genome shotgun (WGS) entry which is preliminary data.</text>
</comment>
<evidence type="ECO:0000256" key="1">
    <source>
        <dbReference type="ARBA" id="ARBA00004447"/>
    </source>
</evidence>
<evidence type="ECO:0000313" key="15">
    <source>
        <dbReference type="EMBL" id="OXA37339.1"/>
    </source>
</evidence>
<evidence type="ECO:0000256" key="9">
    <source>
        <dbReference type="ARBA" id="ARBA00023034"/>
    </source>
</evidence>
<comment type="subcellular location">
    <subcellularLocation>
        <location evidence="1 12">Golgi apparatus</location>
        <location evidence="1 12">Golgi stack membrane</location>
        <topology evidence="1 12">Single-pass type II membrane protein</topology>
    </subcellularLocation>
</comment>
<dbReference type="OMA" id="AYYSARC"/>
<comment type="similarity">
    <text evidence="3 12">Belongs to the glycosyltransferase 10 family.</text>
</comment>
<dbReference type="Pfam" id="PF00852">
    <property type="entry name" value="Glyco_transf_10"/>
    <property type="match status" value="1"/>
</dbReference>
<dbReference type="Pfam" id="PF17039">
    <property type="entry name" value="Glyco_tran_10_N"/>
    <property type="match status" value="1"/>
</dbReference>
<evidence type="ECO:0000256" key="10">
    <source>
        <dbReference type="ARBA" id="ARBA00023136"/>
    </source>
</evidence>
<organism evidence="15 16">
    <name type="scientific">Folsomia candida</name>
    <name type="common">Springtail</name>
    <dbReference type="NCBI Taxonomy" id="158441"/>
    <lineage>
        <taxon>Eukaryota</taxon>
        <taxon>Metazoa</taxon>
        <taxon>Ecdysozoa</taxon>
        <taxon>Arthropoda</taxon>
        <taxon>Hexapoda</taxon>
        <taxon>Collembola</taxon>
        <taxon>Entomobryomorpha</taxon>
        <taxon>Isotomoidea</taxon>
        <taxon>Isotomidae</taxon>
        <taxon>Proisotominae</taxon>
        <taxon>Folsomia</taxon>
    </lineage>
</organism>
<dbReference type="InterPro" id="IPR055270">
    <property type="entry name" value="Glyco_tran_10_C"/>
</dbReference>
<dbReference type="PANTHER" id="PTHR48438">
    <property type="entry name" value="ALPHA-(1,3)-FUCOSYLTRANSFERASE C-RELATED"/>
    <property type="match status" value="1"/>
</dbReference>
<evidence type="ECO:0000256" key="4">
    <source>
        <dbReference type="ARBA" id="ARBA00022676"/>
    </source>
</evidence>
<dbReference type="PANTHER" id="PTHR48438:SF1">
    <property type="entry name" value="ALPHA-(1,3)-FUCOSYLTRANSFERASE C-RELATED"/>
    <property type="match status" value="1"/>
</dbReference>
<feature type="domain" description="Fucosyltransferase C-terminal" evidence="13">
    <location>
        <begin position="93"/>
        <end position="186"/>
    </location>
</feature>
<dbReference type="OrthoDB" id="427096at2759"/>
<feature type="domain" description="Fucosyltransferase N-terminal" evidence="14">
    <location>
        <begin position="13"/>
        <end position="65"/>
    </location>
</feature>
<keyword evidence="7" id="KW-0735">Signal-anchor</keyword>
<evidence type="ECO:0000256" key="8">
    <source>
        <dbReference type="ARBA" id="ARBA00022989"/>
    </source>
</evidence>
<reference evidence="15 16" key="1">
    <citation type="submission" date="2015-12" db="EMBL/GenBank/DDBJ databases">
        <title>The genome of Folsomia candida.</title>
        <authorList>
            <person name="Faddeeva A."/>
            <person name="Derks M.F."/>
            <person name="Anvar Y."/>
            <person name="Smit S."/>
            <person name="Van Straalen N."/>
            <person name="Roelofs D."/>
        </authorList>
    </citation>
    <scope>NUCLEOTIDE SEQUENCE [LARGE SCALE GENOMIC DNA]</scope>
    <source>
        <strain evidence="15 16">VU population</strain>
        <tissue evidence="15">Whole body</tissue>
    </source>
</reference>
<keyword evidence="16" id="KW-1185">Reference proteome</keyword>
<dbReference type="SUPFAM" id="SSF53756">
    <property type="entry name" value="UDP-Glycosyltransferase/glycogen phosphorylase"/>
    <property type="match status" value="1"/>
</dbReference>
<dbReference type="InterPro" id="IPR031481">
    <property type="entry name" value="Glyco_tran_10_N"/>
</dbReference>
<evidence type="ECO:0000256" key="12">
    <source>
        <dbReference type="RuleBase" id="RU003832"/>
    </source>
</evidence>
<evidence type="ECO:0000256" key="6">
    <source>
        <dbReference type="ARBA" id="ARBA00022692"/>
    </source>
</evidence>
<gene>
    <name evidence="15" type="ORF">Fcan01_27902</name>
</gene>
<sequence>MGIVGTRGTSKCPLSDLPPIRRANQVWVYLNRESPFNTWTNFTLYNNLFNWTMTYRSDADVIHSYMRVIPKTNIKFPISLINEEYQTWINLTRKKAKLAALVVSHCDTPSKREYLVAKLKRFLNIDIFGGCGTKSCPPGITSEDSCFTGISNTYKFYLAFENSLCDEYVSEKFFRAMNLTLIPVVFYYLKFLDGNEEEYVKYFWWRKHYKVA</sequence>
<dbReference type="Proteomes" id="UP000198287">
    <property type="component" value="Unassembled WGS sequence"/>
</dbReference>
<keyword evidence="10" id="KW-0472">Membrane</keyword>
<dbReference type="GO" id="GO:0008417">
    <property type="term" value="F:fucosyltransferase activity"/>
    <property type="evidence" value="ECO:0007669"/>
    <property type="project" value="InterPro"/>
</dbReference>
<dbReference type="Gene3D" id="3.40.50.11660">
    <property type="entry name" value="Glycosyl transferase family 10, C-terminal domain"/>
    <property type="match status" value="1"/>
</dbReference>
<dbReference type="UniPathway" id="UPA00378"/>
<evidence type="ECO:0000256" key="3">
    <source>
        <dbReference type="ARBA" id="ARBA00008919"/>
    </source>
</evidence>
<evidence type="ECO:0000256" key="2">
    <source>
        <dbReference type="ARBA" id="ARBA00004922"/>
    </source>
</evidence>
<evidence type="ECO:0000256" key="11">
    <source>
        <dbReference type="ARBA" id="ARBA00023180"/>
    </source>
</evidence>
<name>A0A226CWJ8_FOLCA</name>
<keyword evidence="6 12" id="KW-0812">Transmembrane</keyword>
<keyword evidence="5 12" id="KW-0808">Transferase</keyword>
<keyword evidence="11" id="KW-0325">Glycoprotein</keyword>
<keyword evidence="8" id="KW-1133">Transmembrane helix</keyword>
<dbReference type="InterPro" id="IPR038577">
    <property type="entry name" value="GT10-like_C_sf"/>
</dbReference>
<accession>A0A226CWJ8</accession>
<evidence type="ECO:0000259" key="13">
    <source>
        <dbReference type="Pfam" id="PF00852"/>
    </source>
</evidence>
<keyword evidence="4 12" id="KW-0328">Glycosyltransferase</keyword>
<comment type="pathway">
    <text evidence="2">Protein modification; protein glycosylation.</text>
</comment>
<protein>
    <recommendedName>
        <fullName evidence="12">Fucosyltransferase</fullName>
        <ecNumber evidence="12">2.4.1.-</ecNumber>
    </recommendedName>
</protein>
<evidence type="ECO:0000313" key="16">
    <source>
        <dbReference type="Proteomes" id="UP000198287"/>
    </source>
</evidence>